<protein>
    <submittedName>
        <fullName evidence="2">Uncharacterized protein</fullName>
    </submittedName>
</protein>
<dbReference type="Proteomes" id="UP001164776">
    <property type="component" value="Unassembled WGS sequence"/>
</dbReference>
<keyword evidence="3" id="KW-1185">Reference proteome</keyword>
<feature type="region of interest" description="Disordered" evidence="1">
    <location>
        <begin position="78"/>
        <end position="150"/>
    </location>
</feature>
<accession>A0A9W8CE34</accession>
<dbReference type="AlphaFoldDB" id="A0A9W8CE34"/>
<dbReference type="PANTHER" id="PTHR47481">
    <property type="match status" value="1"/>
</dbReference>
<dbReference type="OrthoDB" id="687751at2759"/>
<feature type="compositionally biased region" description="Polar residues" evidence="1">
    <location>
        <begin position="237"/>
        <end position="257"/>
    </location>
</feature>
<feature type="compositionally biased region" description="Low complexity" evidence="1">
    <location>
        <begin position="88"/>
        <end position="102"/>
    </location>
</feature>
<feature type="compositionally biased region" description="Gly residues" evidence="1">
    <location>
        <begin position="127"/>
        <end position="139"/>
    </location>
</feature>
<comment type="caution">
    <text evidence="2">The sequence shown here is derived from an EMBL/GenBank/DDBJ whole genome shotgun (WGS) entry which is preliminary data.</text>
</comment>
<dbReference type="PANTHER" id="PTHR47481:SF41">
    <property type="entry name" value="COPIA-LIKE POLYPROTEIN_RETROTRANSPOSON"/>
    <property type="match status" value="1"/>
</dbReference>
<evidence type="ECO:0000313" key="3">
    <source>
        <dbReference type="Proteomes" id="UP001164776"/>
    </source>
</evidence>
<proteinExistence type="predicted"/>
<sequence length="257" mass="26980">MSITDYCARLKTLADGLRDLDQPVSEPSQVLNMLRGLNSRYRHLKPVVTTKFPPHTFQSARSFLLLQELCDKHDSKAEAGQAYHAGHSSSSTSSPPQSDASGNSGGGRNKSRNKKQGRNTGSASSGNRGGQPGGGGGGQQQQSPNAGLPWAAGYNPWTGLVQAWPMPFRMPAAAGVLGPRPPVQPQQALTAYHQPMLPAPSASSPQWDPTALFSALATSGNSTPYPPSAGDWYMDTGATTHMSNNAGSSNAQGDPPM</sequence>
<reference evidence="2 3" key="1">
    <citation type="submission" date="2022-10" db="EMBL/GenBank/DDBJ databases">
        <title>WGS assembly of Paspalum vaginatum 540-79.</title>
        <authorList>
            <person name="Sun G."/>
            <person name="Wase N."/>
            <person name="Shu S."/>
            <person name="Jenkins J."/>
            <person name="Zhou B."/>
            <person name="Torres-Rodriguez J."/>
            <person name="Chen C."/>
            <person name="Sandor L."/>
            <person name="Plott C."/>
            <person name="Yoshinga Y."/>
            <person name="Daum C."/>
            <person name="Qi P."/>
            <person name="Barry K."/>
            <person name="Lipzen A."/>
            <person name="Berry L."/>
            <person name="Pedersen C."/>
            <person name="Gottilla T."/>
            <person name="Foltz A."/>
            <person name="Yu H."/>
            <person name="O'Malley R."/>
            <person name="Zhang C."/>
            <person name="Devos K."/>
            <person name="Sigmon B."/>
            <person name="Yu B."/>
            <person name="Obata T."/>
            <person name="Schmutz J."/>
            <person name="Schnable J."/>
        </authorList>
    </citation>
    <scope>NUCLEOTIDE SEQUENCE [LARGE SCALE GENOMIC DNA]</scope>
    <source>
        <strain evidence="3">cv. 540-79</strain>
    </source>
</reference>
<feature type="region of interest" description="Disordered" evidence="1">
    <location>
        <begin position="227"/>
        <end position="257"/>
    </location>
</feature>
<evidence type="ECO:0000256" key="1">
    <source>
        <dbReference type="SAM" id="MobiDB-lite"/>
    </source>
</evidence>
<dbReference type="EMBL" id="MU630126">
    <property type="protein sequence ID" value="KAJ1254351.1"/>
    <property type="molecule type" value="Genomic_DNA"/>
</dbReference>
<evidence type="ECO:0000313" key="2">
    <source>
        <dbReference type="EMBL" id="KAJ1254351.1"/>
    </source>
</evidence>
<gene>
    <name evidence="2" type="ORF">BS78_K078200</name>
</gene>
<organism evidence="2 3">
    <name type="scientific">Paspalum vaginatum</name>
    <name type="common">seashore paspalum</name>
    <dbReference type="NCBI Taxonomy" id="158149"/>
    <lineage>
        <taxon>Eukaryota</taxon>
        <taxon>Viridiplantae</taxon>
        <taxon>Streptophyta</taxon>
        <taxon>Embryophyta</taxon>
        <taxon>Tracheophyta</taxon>
        <taxon>Spermatophyta</taxon>
        <taxon>Magnoliopsida</taxon>
        <taxon>Liliopsida</taxon>
        <taxon>Poales</taxon>
        <taxon>Poaceae</taxon>
        <taxon>PACMAD clade</taxon>
        <taxon>Panicoideae</taxon>
        <taxon>Andropogonodae</taxon>
        <taxon>Paspaleae</taxon>
        <taxon>Paspalinae</taxon>
        <taxon>Paspalum</taxon>
    </lineage>
</organism>
<name>A0A9W8CE34_9POAL</name>